<evidence type="ECO:0000259" key="3">
    <source>
        <dbReference type="SMART" id="SM00892"/>
    </source>
</evidence>
<dbReference type="RefSeq" id="WP_370671012.1">
    <property type="nucleotide sequence ID" value="NZ_BCNT01000001.1"/>
</dbReference>
<dbReference type="Pfam" id="PF01223">
    <property type="entry name" value="Endonuclease_NS"/>
    <property type="match status" value="1"/>
</dbReference>
<dbReference type="PANTHER" id="PTHR13966:SF5">
    <property type="entry name" value="ENDONUCLEASE G, MITOCHONDRIAL"/>
    <property type="match status" value="1"/>
</dbReference>
<feature type="chain" id="PRO_5045300991" evidence="1">
    <location>
        <begin position="34"/>
        <end position="244"/>
    </location>
</feature>
<proteinExistence type="predicted"/>
<keyword evidence="4" id="KW-0255">Endonuclease</keyword>
<evidence type="ECO:0000256" key="1">
    <source>
        <dbReference type="SAM" id="SignalP"/>
    </source>
</evidence>
<dbReference type="Proteomes" id="UP001597463">
    <property type="component" value="Unassembled WGS sequence"/>
</dbReference>
<organism evidence="4 5">
    <name type="scientific">Comamonas terrae</name>
    <dbReference type="NCBI Taxonomy" id="673548"/>
    <lineage>
        <taxon>Bacteria</taxon>
        <taxon>Pseudomonadati</taxon>
        <taxon>Pseudomonadota</taxon>
        <taxon>Betaproteobacteria</taxon>
        <taxon>Burkholderiales</taxon>
        <taxon>Comamonadaceae</taxon>
        <taxon>Comamonas</taxon>
    </lineage>
</organism>
<accession>A0ABW5UTZ2</accession>
<keyword evidence="4" id="KW-0540">Nuclease</keyword>
<name>A0ABW5UTZ2_9BURK</name>
<keyword evidence="1" id="KW-0732">Signal</keyword>
<comment type="caution">
    <text evidence="4">The sequence shown here is derived from an EMBL/GenBank/DDBJ whole genome shotgun (WGS) entry which is preliminary data.</text>
</comment>
<dbReference type="InterPro" id="IPR020821">
    <property type="entry name" value="ENPP1-3/EXOG-like_nuc-like"/>
</dbReference>
<dbReference type="GO" id="GO:0004519">
    <property type="term" value="F:endonuclease activity"/>
    <property type="evidence" value="ECO:0007669"/>
    <property type="project" value="UniProtKB-KW"/>
</dbReference>
<dbReference type="SUPFAM" id="SSF54060">
    <property type="entry name" value="His-Me finger endonucleases"/>
    <property type="match status" value="1"/>
</dbReference>
<reference evidence="5" key="1">
    <citation type="journal article" date="2019" name="Int. J. Syst. Evol. Microbiol.">
        <title>The Global Catalogue of Microorganisms (GCM) 10K type strain sequencing project: providing services to taxonomists for standard genome sequencing and annotation.</title>
        <authorList>
            <consortium name="The Broad Institute Genomics Platform"/>
            <consortium name="The Broad Institute Genome Sequencing Center for Infectious Disease"/>
            <person name="Wu L."/>
            <person name="Ma J."/>
        </authorList>
    </citation>
    <scope>NUCLEOTIDE SEQUENCE [LARGE SCALE GENOMIC DNA]</scope>
    <source>
        <strain evidence="5">TISTR 1906</strain>
    </source>
</reference>
<dbReference type="InterPro" id="IPR001604">
    <property type="entry name" value="Endo_G_ENPP1-like_dom"/>
</dbReference>
<feature type="signal peptide" evidence="1">
    <location>
        <begin position="1"/>
        <end position="33"/>
    </location>
</feature>
<evidence type="ECO:0000313" key="4">
    <source>
        <dbReference type="EMBL" id="MFD2756403.1"/>
    </source>
</evidence>
<sequence length="244" mass="27382">MSCRSRSMSRLSRNLGALLLAALPLLASASGFADCPQFFPGGRAPVIPAQPHQRELCFSEFAVLHSGQTKTPVFVAQRLNAQMLQEGRELKRRDRFYAEARLPRAERAELEDYKHSGYSRGHMAPAGDMSTPEGKAQSFSLANMAPQDPKHNGGAWSRIEKDTRRYIERARGDVFVITGPLFEGVKEVIGQNRVRVPSHFFKLVYDATTGRSWVHVQRNAADERASPPMSYEDFVRRTGLHLLK</sequence>
<dbReference type="InterPro" id="IPR044929">
    <property type="entry name" value="DNA/RNA_non-sp_Endonuclease_sf"/>
</dbReference>
<dbReference type="InterPro" id="IPR040255">
    <property type="entry name" value="Non-specific_endonuclease"/>
</dbReference>
<feature type="domain" description="ENPP1-3/EXOG-like endonuclease/phosphodiesterase" evidence="2">
    <location>
        <begin position="58"/>
        <end position="244"/>
    </location>
</feature>
<dbReference type="EMBL" id="JBHUMV010000011">
    <property type="protein sequence ID" value="MFD2756403.1"/>
    <property type="molecule type" value="Genomic_DNA"/>
</dbReference>
<dbReference type="InterPro" id="IPR044925">
    <property type="entry name" value="His-Me_finger_sf"/>
</dbReference>
<gene>
    <name evidence="4" type="ORF">ACFSW6_20200</name>
</gene>
<dbReference type="SMART" id="SM00477">
    <property type="entry name" value="NUC"/>
    <property type="match status" value="1"/>
</dbReference>
<dbReference type="PANTHER" id="PTHR13966">
    <property type="entry name" value="ENDONUCLEASE RELATED"/>
    <property type="match status" value="1"/>
</dbReference>
<feature type="domain" description="DNA/RNA non-specific endonuclease/pyrophosphatase/phosphodiesterase" evidence="3">
    <location>
        <begin position="57"/>
        <end position="244"/>
    </location>
</feature>
<evidence type="ECO:0000313" key="5">
    <source>
        <dbReference type="Proteomes" id="UP001597463"/>
    </source>
</evidence>
<keyword evidence="5" id="KW-1185">Reference proteome</keyword>
<dbReference type="SMART" id="SM00892">
    <property type="entry name" value="Endonuclease_NS"/>
    <property type="match status" value="1"/>
</dbReference>
<protein>
    <submittedName>
        <fullName evidence="4">DNA/RNA non-specific endonuclease</fullName>
    </submittedName>
</protein>
<keyword evidence="4" id="KW-0378">Hydrolase</keyword>
<evidence type="ECO:0000259" key="2">
    <source>
        <dbReference type="SMART" id="SM00477"/>
    </source>
</evidence>
<dbReference type="Gene3D" id="3.40.570.10">
    <property type="entry name" value="Extracellular Endonuclease, subunit A"/>
    <property type="match status" value="1"/>
</dbReference>